<proteinExistence type="predicted"/>
<gene>
    <name evidence="3" type="ORF">IEQ34_010821</name>
</gene>
<comment type="caution">
    <text evidence="3">The sequence shown here is derived from an EMBL/GenBank/DDBJ whole genome shotgun (WGS) entry which is preliminary data.</text>
</comment>
<organism evidence="3 4">
    <name type="scientific">Dendrobium chrysotoxum</name>
    <name type="common">Orchid</name>
    <dbReference type="NCBI Taxonomy" id="161865"/>
    <lineage>
        <taxon>Eukaryota</taxon>
        <taxon>Viridiplantae</taxon>
        <taxon>Streptophyta</taxon>
        <taxon>Embryophyta</taxon>
        <taxon>Tracheophyta</taxon>
        <taxon>Spermatophyta</taxon>
        <taxon>Magnoliopsida</taxon>
        <taxon>Liliopsida</taxon>
        <taxon>Asparagales</taxon>
        <taxon>Orchidaceae</taxon>
        <taxon>Epidendroideae</taxon>
        <taxon>Malaxideae</taxon>
        <taxon>Dendrobiinae</taxon>
        <taxon>Dendrobium</taxon>
    </lineage>
</organism>
<accession>A0AAV7GWV3</accession>
<evidence type="ECO:0000313" key="4">
    <source>
        <dbReference type="Proteomes" id="UP000775213"/>
    </source>
</evidence>
<reference evidence="3 4" key="1">
    <citation type="journal article" date="2021" name="Hortic Res">
        <title>Chromosome-scale assembly of the Dendrobium chrysotoxum genome enhances the understanding of orchid evolution.</title>
        <authorList>
            <person name="Zhang Y."/>
            <person name="Zhang G.Q."/>
            <person name="Zhang D."/>
            <person name="Liu X.D."/>
            <person name="Xu X.Y."/>
            <person name="Sun W.H."/>
            <person name="Yu X."/>
            <person name="Zhu X."/>
            <person name="Wang Z.W."/>
            <person name="Zhao X."/>
            <person name="Zhong W.Y."/>
            <person name="Chen H."/>
            <person name="Yin W.L."/>
            <person name="Huang T."/>
            <person name="Niu S.C."/>
            <person name="Liu Z.J."/>
        </authorList>
    </citation>
    <scope>NUCLEOTIDE SEQUENCE [LARGE SCALE GENOMIC DNA]</scope>
    <source>
        <strain evidence="3">Lindl</strain>
    </source>
</reference>
<feature type="region of interest" description="Disordered" evidence="1">
    <location>
        <begin position="77"/>
        <end position="101"/>
    </location>
</feature>
<evidence type="ECO:0000256" key="2">
    <source>
        <dbReference type="SAM" id="Phobius"/>
    </source>
</evidence>
<sequence length="101" mass="10946">MKLILVMATEEMEESSYFTKVLGLLRADVSRYQHVWPPMKFRWQIVVGSMIGFFGAALGSVGGVGGGRDFLVNPPGVSPVRGKTKRLPSPPRHVGASGRCS</sequence>
<name>A0AAV7GWV3_DENCH</name>
<dbReference type="Proteomes" id="UP000775213">
    <property type="component" value="Unassembled WGS sequence"/>
</dbReference>
<keyword evidence="2" id="KW-0472">Membrane</keyword>
<dbReference type="AlphaFoldDB" id="A0AAV7GWV3"/>
<evidence type="ECO:0000256" key="1">
    <source>
        <dbReference type="SAM" id="MobiDB-lite"/>
    </source>
</evidence>
<keyword evidence="2" id="KW-1133">Transmembrane helix</keyword>
<keyword evidence="2" id="KW-0812">Transmembrane</keyword>
<dbReference type="EMBL" id="JAGFBR010000010">
    <property type="protein sequence ID" value="KAH0460158.1"/>
    <property type="molecule type" value="Genomic_DNA"/>
</dbReference>
<protein>
    <submittedName>
        <fullName evidence="3">Uncharacterized protein</fullName>
    </submittedName>
</protein>
<feature type="transmembrane region" description="Helical" evidence="2">
    <location>
        <begin position="41"/>
        <end position="61"/>
    </location>
</feature>
<keyword evidence="4" id="KW-1185">Reference proteome</keyword>
<evidence type="ECO:0000313" key="3">
    <source>
        <dbReference type="EMBL" id="KAH0460158.1"/>
    </source>
</evidence>